<evidence type="ECO:0000256" key="2">
    <source>
        <dbReference type="ARBA" id="ARBA00022670"/>
    </source>
</evidence>
<comment type="caution">
    <text evidence="7">The sequence shown here is derived from an EMBL/GenBank/DDBJ whole genome shotgun (WGS) entry which is preliminary data.</text>
</comment>
<keyword evidence="8" id="KW-1185">Reference proteome</keyword>
<dbReference type="GO" id="GO:0006508">
    <property type="term" value="P:proteolysis"/>
    <property type="evidence" value="ECO:0007669"/>
    <property type="project" value="UniProtKB-KW"/>
</dbReference>
<evidence type="ECO:0000256" key="4">
    <source>
        <dbReference type="ARBA" id="ARBA00022801"/>
    </source>
</evidence>
<dbReference type="Proteomes" id="UP000315295">
    <property type="component" value="Unassembled WGS sequence"/>
</dbReference>
<accession>A0A540M8E4</accession>
<sequence>MTQIMKAVRDVVFIFLSTSFLLFSVWGGSSTTTIAEAKPYGLTMGLIHIHSPASPLYPGNISYTEKIRRLVNQSSARAQHLDFTISSALNTYINTNQTMTNDLIRPKLQFQLIATYIIQVGLGTFDAAFPADPFKSFYLYIDTGSSLLWNLCEDCQKPPNECFHTKAPPYPNSQSKSYKPLPCGRHPLCKPGQCVGDFCSQDITYLSSSAIRETFHFLSTSGQTEPIEGIVFGCAYDAKNTQYDWEVSGVLGLGYTPISFPVQISNLIQGAFSFCLCRDLHTTTYLRFGADIPQPPPGSGSVTPLVLLQDIPYYYVNLQGISVDEQRLQIDPSVFAIRKQGQEGGCVMDNGSTFTSLIRPAYDAVIAFLENYFSKIHDFVRAPSPSDLKLDLCYKWSPPPPLGFEDLPPITFHFENNANLEIAHEDGFIELDGDTPGNEVMCLAIMPNDVRTIIGSLQQANYRFIYDLNGRQLKFTPEDCDKNS</sequence>
<evidence type="ECO:0000256" key="1">
    <source>
        <dbReference type="ARBA" id="ARBA00007447"/>
    </source>
</evidence>
<dbReference type="InterPro" id="IPR051708">
    <property type="entry name" value="Plant_Aspart_Prot_A1"/>
</dbReference>
<dbReference type="InterPro" id="IPR032799">
    <property type="entry name" value="TAXi_C"/>
</dbReference>
<dbReference type="PROSITE" id="PS51767">
    <property type="entry name" value="PEPTIDASE_A1"/>
    <property type="match status" value="1"/>
</dbReference>
<keyword evidence="4" id="KW-0378">Hydrolase</keyword>
<dbReference type="GO" id="GO:0004190">
    <property type="term" value="F:aspartic-type endopeptidase activity"/>
    <property type="evidence" value="ECO:0007669"/>
    <property type="project" value="UniProtKB-KW"/>
</dbReference>
<dbReference type="Pfam" id="PF14543">
    <property type="entry name" value="TAXi_N"/>
    <property type="match status" value="1"/>
</dbReference>
<dbReference type="InterPro" id="IPR032861">
    <property type="entry name" value="TAXi_N"/>
</dbReference>
<dbReference type="GO" id="GO:0005576">
    <property type="term" value="C:extracellular region"/>
    <property type="evidence" value="ECO:0007669"/>
    <property type="project" value="TreeGrafter"/>
</dbReference>
<feature type="domain" description="Peptidase A1" evidence="6">
    <location>
        <begin position="116"/>
        <end position="476"/>
    </location>
</feature>
<dbReference type="InterPro" id="IPR021109">
    <property type="entry name" value="Peptidase_aspartic_dom_sf"/>
</dbReference>
<dbReference type="Gene3D" id="2.40.70.10">
    <property type="entry name" value="Acid Proteases"/>
    <property type="match status" value="2"/>
</dbReference>
<dbReference type="InterPro" id="IPR033121">
    <property type="entry name" value="PEPTIDASE_A1"/>
</dbReference>
<dbReference type="SUPFAM" id="SSF50630">
    <property type="entry name" value="Acid proteases"/>
    <property type="match status" value="1"/>
</dbReference>
<protein>
    <recommendedName>
        <fullName evidence="6">Peptidase A1 domain-containing protein</fullName>
    </recommendedName>
</protein>
<reference evidence="7 8" key="1">
    <citation type="journal article" date="2019" name="G3 (Bethesda)">
        <title>Sequencing of a Wild Apple (Malus baccata) Genome Unravels the Differences Between Cultivated and Wild Apple Species Regarding Disease Resistance and Cold Tolerance.</title>
        <authorList>
            <person name="Chen X."/>
        </authorList>
    </citation>
    <scope>NUCLEOTIDE SEQUENCE [LARGE SCALE GENOMIC DNA]</scope>
    <source>
        <strain evidence="8">cv. Shandingzi</strain>
        <tissue evidence="7">Leaves</tissue>
    </source>
</reference>
<dbReference type="Pfam" id="PF14541">
    <property type="entry name" value="TAXi_C"/>
    <property type="match status" value="1"/>
</dbReference>
<keyword evidence="3" id="KW-0064">Aspartyl protease</keyword>
<dbReference type="FunFam" id="2.40.70.10:FF:000033">
    <property type="entry name" value="Aspartyl protease family protein"/>
    <property type="match status" value="1"/>
</dbReference>
<dbReference type="STRING" id="106549.A0A540M8E4"/>
<name>A0A540M8E4_MALBA</name>
<evidence type="ECO:0000256" key="3">
    <source>
        <dbReference type="ARBA" id="ARBA00022750"/>
    </source>
</evidence>
<comment type="similarity">
    <text evidence="1">Belongs to the peptidase A1 family.</text>
</comment>
<evidence type="ECO:0000313" key="8">
    <source>
        <dbReference type="Proteomes" id="UP000315295"/>
    </source>
</evidence>
<dbReference type="PANTHER" id="PTHR47967">
    <property type="entry name" value="OS07G0603500 PROTEIN-RELATED"/>
    <property type="match status" value="1"/>
</dbReference>
<organism evidence="7 8">
    <name type="scientific">Malus baccata</name>
    <name type="common">Siberian crab apple</name>
    <name type="synonym">Pyrus baccata</name>
    <dbReference type="NCBI Taxonomy" id="106549"/>
    <lineage>
        <taxon>Eukaryota</taxon>
        <taxon>Viridiplantae</taxon>
        <taxon>Streptophyta</taxon>
        <taxon>Embryophyta</taxon>
        <taxon>Tracheophyta</taxon>
        <taxon>Spermatophyta</taxon>
        <taxon>Magnoliopsida</taxon>
        <taxon>eudicotyledons</taxon>
        <taxon>Gunneridae</taxon>
        <taxon>Pentapetalae</taxon>
        <taxon>rosids</taxon>
        <taxon>fabids</taxon>
        <taxon>Rosales</taxon>
        <taxon>Rosaceae</taxon>
        <taxon>Amygdaloideae</taxon>
        <taxon>Maleae</taxon>
        <taxon>Malus</taxon>
    </lineage>
</organism>
<dbReference type="PANTHER" id="PTHR47967:SF123">
    <property type="entry name" value="ASPARTIC PROTEINASE NEPENTHESIN-1-LIKE"/>
    <property type="match status" value="1"/>
</dbReference>
<keyword evidence="2" id="KW-0645">Protease</keyword>
<proteinExistence type="inferred from homology"/>
<dbReference type="EMBL" id="VIEB01000329">
    <property type="protein sequence ID" value="TQD94986.1"/>
    <property type="molecule type" value="Genomic_DNA"/>
</dbReference>
<dbReference type="CDD" id="cd05476">
    <property type="entry name" value="pepsin_A_like_plant"/>
    <property type="match status" value="1"/>
</dbReference>
<keyword evidence="5" id="KW-0325">Glycoprotein</keyword>
<evidence type="ECO:0000256" key="5">
    <source>
        <dbReference type="ARBA" id="ARBA00023180"/>
    </source>
</evidence>
<evidence type="ECO:0000259" key="6">
    <source>
        <dbReference type="PROSITE" id="PS51767"/>
    </source>
</evidence>
<gene>
    <name evidence="7" type="ORF">C1H46_019417</name>
</gene>
<dbReference type="AlphaFoldDB" id="A0A540M8E4"/>
<evidence type="ECO:0000313" key="7">
    <source>
        <dbReference type="EMBL" id="TQD94986.1"/>
    </source>
</evidence>
<dbReference type="InterPro" id="IPR034161">
    <property type="entry name" value="Pepsin-like_plant"/>
</dbReference>